<keyword evidence="6 10" id="KW-0812">Transmembrane</keyword>
<dbReference type="PRINTS" id="PR01490">
    <property type="entry name" value="RTXTOXIND"/>
</dbReference>
<keyword evidence="3" id="KW-0813">Transport</keyword>
<dbReference type="InterPro" id="IPR011053">
    <property type="entry name" value="Single_hybrid_motif"/>
</dbReference>
<evidence type="ECO:0000256" key="5">
    <source>
        <dbReference type="ARBA" id="ARBA00022519"/>
    </source>
</evidence>
<accession>A0A380TE47</accession>
<dbReference type="Pfam" id="PF26002">
    <property type="entry name" value="Beta-barrel_AprE"/>
    <property type="match status" value="1"/>
</dbReference>
<comment type="similarity">
    <text evidence="2">Belongs to the membrane fusion protein (MFP) (TC 8.A.1) family.</text>
</comment>
<keyword evidence="8 10" id="KW-0472">Membrane</keyword>
<keyword evidence="5" id="KW-0997">Cell inner membrane</keyword>
<evidence type="ECO:0000256" key="8">
    <source>
        <dbReference type="ARBA" id="ARBA00023136"/>
    </source>
</evidence>
<feature type="domain" description="AprE-like long alpha-helical hairpin" evidence="11">
    <location>
        <begin position="107"/>
        <end position="295"/>
    </location>
</feature>
<evidence type="ECO:0000259" key="12">
    <source>
        <dbReference type="Pfam" id="PF26002"/>
    </source>
</evidence>
<keyword evidence="7 10" id="KW-1133">Transmembrane helix</keyword>
<dbReference type="Gene3D" id="2.40.30.170">
    <property type="match status" value="1"/>
</dbReference>
<name>A0A380TE47_9ZZZZ</name>
<dbReference type="GO" id="GO:0005886">
    <property type="term" value="C:plasma membrane"/>
    <property type="evidence" value="ECO:0007669"/>
    <property type="project" value="UniProtKB-SubCell"/>
</dbReference>
<dbReference type="PANTHER" id="PTHR30386">
    <property type="entry name" value="MEMBRANE FUSION SUBUNIT OF EMRAB-TOLC MULTIDRUG EFFLUX PUMP"/>
    <property type="match status" value="1"/>
</dbReference>
<reference evidence="13" key="1">
    <citation type="submission" date="2018-07" db="EMBL/GenBank/DDBJ databases">
        <authorList>
            <person name="Quirk P.G."/>
            <person name="Krulwich T.A."/>
        </authorList>
    </citation>
    <scope>NUCLEOTIDE SEQUENCE</scope>
</reference>
<organism evidence="13">
    <name type="scientific">metagenome</name>
    <dbReference type="NCBI Taxonomy" id="256318"/>
    <lineage>
        <taxon>unclassified sequences</taxon>
        <taxon>metagenomes</taxon>
    </lineage>
</organism>
<evidence type="ECO:0000256" key="2">
    <source>
        <dbReference type="ARBA" id="ARBA00009477"/>
    </source>
</evidence>
<feature type="coiled-coil region" evidence="9">
    <location>
        <begin position="233"/>
        <end position="289"/>
    </location>
</feature>
<dbReference type="InterPro" id="IPR058781">
    <property type="entry name" value="HH_AprE-like"/>
</dbReference>
<sequence>MMSALALTQDHASLQRRAVADDLTRPATQAVRHSGRIALGLFVALLVLAIFVPIASGALANGQITVDGERKVVQHATGGIVSAILVKEGDTVNEGDVVVRLNAVQAGAAAGVINSQVDSLRAEEAVRIAETTGESVVDFPADLVVRGSDPAIGSILKAEQAAFSARRALARSQAEQLDQQLVQIEQSIIAANSDKDAQTAQAALFEEELGSLKPLLEKGLALKPRVLALERSLEDARGRIASSDAEAKRLAAKALETRAVRNRIEVDRRADAAEALRKLRADLAEATDKQAATDDTLQRTEVRAPISGVVMAVRVTTIGGVVEPGQPILEIVPKSDQLVARVRIHPKDADDVRQGMEATIRLMASGSRSPAHVEGYVQSISADALTDQRTGEPYFEARVSIPADQIAKVKADVLAPGLPAEVLIKTGEHTTLDYLLAPIERAAFQSMRD</sequence>
<feature type="domain" description="AprE-like beta-barrel" evidence="12">
    <location>
        <begin position="338"/>
        <end position="427"/>
    </location>
</feature>
<evidence type="ECO:0000259" key="11">
    <source>
        <dbReference type="Pfam" id="PF25994"/>
    </source>
</evidence>
<feature type="coiled-coil region" evidence="9">
    <location>
        <begin position="167"/>
        <end position="194"/>
    </location>
</feature>
<evidence type="ECO:0000256" key="3">
    <source>
        <dbReference type="ARBA" id="ARBA00022448"/>
    </source>
</evidence>
<comment type="subcellular location">
    <subcellularLocation>
        <location evidence="1">Cell inner membrane</location>
        <topology evidence="1">Single-pass membrane protein</topology>
    </subcellularLocation>
</comment>
<gene>
    <name evidence="13" type="ORF">DF3PB_230003</name>
</gene>
<protein>
    <submittedName>
        <fullName evidence="13">Putative Type I secretion system membrane fusion protein PrsE</fullName>
    </submittedName>
</protein>
<dbReference type="SUPFAM" id="SSF111369">
    <property type="entry name" value="HlyD-like secretion proteins"/>
    <property type="match status" value="1"/>
</dbReference>
<evidence type="ECO:0000256" key="7">
    <source>
        <dbReference type="ARBA" id="ARBA00022989"/>
    </source>
</evidence>
<keyword evidence="9" id="KW-0175">Coiled coil</keyword>
<dbReference type="InterPro" id="IPR050739">
    <property type="entry name" value="MFP"/>
</dbReference>
<dbReference type="PANTHER" id="PTHR30386:SF17">
    <property type="entry name" value="ALKALINE PROTEASE SECRETION PROTEIN APRE"/>
    <property type="match status" value="1"/>
</dbReference>
<dbReference type="NCBIfam" id="TIGR01843">
    <property type="entry name" value="type_I_hlyD"/>
    <property type="match status" value="1"/>
</dbReference>
<feature type="transmembrane region" description="Helical" evidence="10">
    <location>
        <begin position="37"/>
        <end position="60"/>
    </location>
</feature>
<dbReference type="InterPro" id="IPR058982">
    <property type="entry name" value="Beta-barrel_AprE"/>
</dbReference>
<keyword evidence="4" id="KW-1003">Cell membrane</keyword>
<dbReference type="Pfam" id="PF25994">
    <property type="entry name" value="HH_AprE"/>
    <property type="match status" value="1"/>
</dbReference>
<evidence type="ECO:0000256" key="1">
    <source>
        <dbReference type="ARBA" id="ARBA00004377"/>
    </source>
</evidence>
<dbReference type="GO" id="GO:0015031">
    <property type="term" value="P:protein transport"/>
    <property type="evidence" value="ECO:0007669"/>
    <property type="project" value="InterPro"/>
</dbReference>
<dbReference type="EMBL" id="UIDG01000146">
    <property type="protein sequence ID" value="SUS06001.1"/>
    <property type="molecule type" value="Genomic_DNA"/>
</dbReference>
<evidence type="ECO:0000256" key="9">
    <source>
        <dbReference type="SAM" id="Coils"/>
    </source>
</evidence>
<dbReference type="InterPro" id="IPR010129">
    <property type="entry name" value="T1SS_HlyD"/>
</dbReference>
<dbReference type="SUPFAM" id="SSF51230">
    <property type="entry name" value="Single hybrid motif"/>
    <property type="match status" value="1"/>
</dbReference>
<evidence type="ECO:0000256" key="4">
    <source>
        <dbReference type="ARBA" id="ARBA00022475"/>
    </source>
</evidence>
<evidence type="ECO:0000313" key="13">
    <source>
        <dbReference type="EMBL" id="SUS06001.1"/>
    </source>
</evidence>
<evidence type="ECO:0000256" key="6">
    <source>
        <dbReference type="ARBA" id="ARBA00022692"/>
    </source>
</evidence>
<dbReference type="AlphaFoldDB" id="A0A380TE47"/>
<dbReference type="Gene3D" id="2.40.50.100">
    <property type="match status" value="2"/>
</dbReference>
<proteinExistence type="inferred from homology"/>
<evidence type="ECO:0000256" key="10">
    <source>
        <dbReference type="SAM" id="Phobius"/>
    </source>
</evidence>